<dbReference type="InterPro" id="IPR051188">
    <property type="entry name" value="PHD-type_Zinc_Finger"/>
</dbReference>
<evidence type="ECO:0000256" key="4">
    <source>
        <dbReference type="PROSITE-ProRule" id="PRU00175"/>
    </source>
</evidence>
<dbReference type="SUPFAM" id="SSF57850">
    <property type="entry name" value="RING/U-box"/>
    <property type="match status" value="1"/>
</dbReference>
<dbReference type="InterPro" id="IPR013083">
    <property type="entry name" value="Znf_RING/FYVE/PHD"/>
</dbReference>
<feature type="non-terminal residue" evidence="6">
    <location>
        <position position="108"/>
    </location>
</feature>
<evidence type="ECO:0000313" key="7">
    <source>
        <dbReference type="Proteomes" id="UP000574691"/>
    </source>
</evidence>
<dbReference type="PROSITE" id="PS50089">
    <property type="entry name" value="ZF_RING_2"/>
    <property type="match status" value="1"/>
</dbReference>
<dbReference type="InterPro" id="IPR001841">
    <property type="entry name" value="Znf_RING"/>
</dbReference>
<keyword evidence="2 4" id="KW-0863">Zinc-finger</keyword>
<evidence type="ECO:0000256" key="3">
    <source>
        <dbReference type="ARBA" id="ARBA00022833"/>
    </source>
</evidence>
<evidence type="ECO:0000256" key="2">
    <source>
        <dbReference type="ARBA" id="ARBA00022771"/>
    </source>
</evidence>
<dbReference type="PANTHER" id="PTHR12420">
    <property type="entry name" value="PHD FINGER PROTEIN"/>
    <property type="match status" value="1"/>
</dbReference>
<feature type="non-terminal residue" evidence="6">
    <location>
        <position position="1"/>
    </location>
</feature>
<keyword evidence="7" id="KW-1185">Reference proteome</keyword>
<sequence>SCVICLEHVEEKLSYQTMVSPNCRQAWFHQGCIQQRVFHAGLLFFRCPQCNDREKFLPEISFLGIQILDKQPAWEAGAGFTEMYRRQSRCNTSLCLSAQGREQAEEKG</sequence>
<evidence type="ECO:0000259" key="5">
    <source>
        <dbReference type="PROSITE" id="PS50089"/>
    </source>
</evidence>
<keyword evidence="1" id="KW-0479">Metal-binding</keyword>
<organism evidence="6 7">
    <name type="scientific">Burhinus bistriatus</name>
    <dbReference type="NCBI Taxonomy" id="240201"/>
    <lineage>
        <taxon>Eukaryota</taxon>
        <taxon>Metazoa</taxon>
        <taxon>Chordata</taxon>
        <taxon>Craniata</taxon>
        <taxon>Vertebrata</taxon>
        <taxon>Euteleostomi</taxon>
        <taxon>Archelosauria</taxon>
        <taxon>Archosauria</taxon>
        <taxon>Dinosauria</taxon>
        <taxon>Saurischia</taxon>
        <taxon>Theropoda</taxon>
        <taxon>Coelurosauria</taxon>
        <taxon>Aves</taxon>
        <taxon>Neognathae</taxon>
        <taxon>Neoaves</taxon>
        <taxon>Charadriiformes</taxon>
        <taxon>Burhinidae</taxon>
        <taxon>Burhinus</taxon>
    </lineage>
</organism>
<evidence type="ECO:0000256" key="1">
    <source>
        <dbReference type="ARBA" id="ARBA00022723"/>
    </source>
</evidence>
<dbReference type="GO" id="GO:0008270">
    <property type="term" value="F:zinc ion binding"/>
    <property type="evidence" value="ECO:0007669"/>
    <property type="project" value="UniProtKB-KW"/>
</dbReference>
<comment type="caution">
    <text evidence="6">The sequence shown here is derived from an EMBL/GenBank/DDBJ whole genome shotgun (WGS) entry which is preliminary data.</text>
</comment>
<dbReference type="EMBL" id="VYXH01003224">
    <property type="protein sequence ID" value="NWQ88377.1"/>
    <property type="molecule type" value="Genomic_DNA"/>
</dbReference>
<protein>
    <submittedName>
        <fullName evidence="6">PHF7 protein</fullName>
    </submittedName>
</protein>
<name>A0A7K4STV3_9CHAR</name>
<dbReference type="PANTHER" id="PTHR12420:SF47">
    <property type="entry name" value="PHD FINGER PROTEIN 7"/>
    <property type="match status" value="1"/>
</dbReference>
<accession>A0A7K4STV3</accession>
<keyword evidence="3" id="KW-0862">Zinc</keyword>
<reference evidence="6 7" key="1">
    <citation type="submission" date="2019-09" db="EMBL/GenBank/DDBJ databases">
        <title>Bird 10,000 Genomes (B10K) Project - Family phase.</title>
        <authorList>
            <person name="Zhang G."/>
        </authorList>
    </citation>
    <scope>NUCLEOTIDE SEQUENCE [LARGE SCALE GENOMIC DNA]</scope>
    <source>
        <strain evidence="6">B10K-DU-001-64</strain>
        <tissue evidence="6">Muscle</tissue>
    </source>
</reference>
<dbReference type="GO" id="GO:0005634">
    <property type="term" value="C:nucleus"/>
    <property type="evidence" value="ECO:0007669"/>
    <property type="project" value="TreeGrafter"/>
</dbReference>
<feature type="domain" description="RING-type" evidence="5">
    <location>
        <begin position="2"/>
        <end position="51"/>
    </location>
</feature>
<proteinExistence type="predicted"/>
<dbReference type="Gene3D" id="3.30.40.10">
    <property type="entry name" value="Zinc/RING finger domain, C3HC4 (zinc finger)"/>
    <property type="match status" value="1"/>
</dbReference>
<dbReference type="AlphaFoldDB" id="A0A7K4STV3"/>
<dbReference type="Proteomes" id="UP000574691">
    <property type="component" value="Unassembled WGS sequence"/>
</dbReference>
<evidence type="ECO:0000313" key="6">
    <source>
        <dbReference type="EMBL" id="NWQ88377.1"/>
    </source>
</evidence>
<gene>
    <name evidence="6" type="primary">Phf7_1</name>
    <name evidence="6" type="ORF">BURBIS_R07338</name>
</gene>